<dbReference type="PROSITE" id="PS50847">
    <property type="entry name" value="GRAM_POS_ANCHORING"/>
    <property type="match status" value="1"/>
</dbReference>
<sequence>DGTPDTSTSGDKTGTVEVTYPDGSKAEVEVTIHIKNSEEMIQSEGKTTTYVALSQNSYSGNLSANKHNKDLSSKSESRKLPQTGNTEIGLRAVGLALLGLVAMAFIGKRKKE</sequence>
<name>A0ABT4K427_9LACO</name>
<keyword evidence="6" id="KW-1133">Transmembrane helix</keyword>
<dbReference type="InterPro" id="IPR012706">
    <property type="entry name" value="Rib_alpha_Esp_rpt"/>
</dbReference>
<evidence type="ECO:0000256" key="1">
    <source>
        <dbReference type="ARBA" id="ARBA00022512"/>
    </source>
</evidence>
<proteinExistence type="predicted"/>
<dbReference type="Pfam" id="PF00746">
    <property type="entry name" value="Gram_pos_anchor"/>
    <property type="match status" value="1"/>
</dbReference>
<keyword evidence="3" id="KW-0732">Signal</keyword>
<dbReference type="NCBIfam" id="TIGR01167">
    <property type="entry name" value="LPXTG_anchor"/>
    <property type="match status" value="1"/>
</dbReference>
<keyword evidence="6" id="KW-0812">Transmembrane</keyword>
<evidence type="ECO:0000256" key="5">
    <source>
        <dbReference type="SAM" id="MobiDB-lite"/>
    </source>
</evidence>
<comment type="caution">
    <text evidence="8">The sequence shown here is derived from an EMBL/GenBank/DDBJ whole genome shotgun (WGS) entry which is preliminary data.</text>
</comment>
<keyword evidence="6" id="KW-0472">Membrane</keyword>
<keyword evidence="4" id="KW-0572">Peptidoglycan-anchor</keyword>
<protein>
    <submittedName>
        <fullName evidence="8">LPXTG cell wall anchor domain-containing protein</fullName>
    </submittedName>
</protein>
<dbReference type="Pfam" id="PF08428">
    <property type="entry name" value="Rib"/>
    <property type="match status" value="1"/>
</dbReference>
<evidence type="ECO:0000256" key="3">
    <source>
        <dbReference type="ARBA" id="ARBA00022729"/>
    </source>
</evidence>
<feature type="region of interest" description="Disordered" evidence="5">
    <location>
        <begin position="58"/>
        <end position="86"/>
    </location>
</feature>
<evidence type="ECO:0000256" key="6">
    <source>
        <dbReference type="SAM" id="Phobius"/>
    </source>
</evidence>
<evidence type="ECO:0000256" key="4">
    <source>
        <dbReference type="ARBA" id="ARBA00023088"/>
    </source>
</evidence>
<feature type="compositionally biased region" description="Basic and acidic residues" evidence="5">
    <location>
        <begin position="67"/>
        <end position="79"/>
    </location>
</feature>
<gene>
    <name evidence="8" type="ORF">L2772_08555</name>
</gene>
<evidence type="ECO:0000313" key="8">
    <source>
        <dbReference type="EMBL" id="MCZ3622893.1"/>
    </source>
</evidence>
<keyword evidence="2" id="KW-0964">Secreted</keyword>
<dbReference type="EMBL" id="JAKHPW010000021">
    <property type="protein sequence ID" value="MCZ3622893.1"/>
    <property type="molecule type" value="Genomic_DNA"/>
</dbReference>
<dbReference type="InterPro" id="IPR059115">
    <property type="entry name" value="Rib"/>
</dbReference>
<reference evidence="8 9" key="1">
    <citation type="submission" date="2022-01" db="EMBL/GenBank/DDBJ databases">
        <title>VMRC isolate genome collection.</title>
        <authorList>
            <person name="France M."/>
            <person name="Rutt L."/>
            <person name="Humphrys M."/>
            <person name="Ravel J."/>
        </authorList>
    </citation>
    <scope>NUCLEOTIDE SEQUENCE [LARGE SCALE GENOMIC DNA]</scope>
    <source>
        <strain evidence="8 9">C0172B4</strain>
    </source>
</reference>
<dbReference type="Proteomes" id="UP001211420">
    <property type="component" value="Unassembled WGS sequence"/>
</dbReference>
<evidence type="ECO:0000313" key="9">
    <source>
        <dbReference type="Proteomes" id="UP001211420"/>
    </source>
</evidence>
<organism evidence="8 9">
    <name type="scientific">Lactobacillus mulieris</name>
    <dbReference type="NCBI Taxonomy" id="2508708"/>
    <lineage>
        <taxon>Bacteria</taxon>
        <taxon>Bacillati</taxon>
        <taxon>Bacillota</taxon>
        <taxon>Bacilli</taxon>
        <taxon>Lactobacillales</taxon>
        <taxon>Lactobacillaceae</taxon>
        <taxon>Lactobacillus</taxon>
    </lineage>
</organism>
<evidence type="ECO:0000259" key="7">
    <source>
        <dbReference type="PROSITE" id="PS50847"/>
    </source>
</evidence>
<keyword evidence="1" id="KW-0134">Cell wall</keyword>
<feature type="transmembrane region" description="Helical" evidence="6">
    <location>
        <begin position="88"/>
        <end position="107"/>
    </location>
</feature>
<accession>A0ABT4K427</accession>
<evidence type="ECO:0000256" key="2">
    <source>
        <dbReference type="ARBA" id="ARBA00022525"/>
    </source>
</evidence>
<dbReference type="NCBIfam" id="TIGR02331">
    <property type="entry name" value="rib_alpha"/>
    <property type="match status" value="1"/>
</dbReference>
<feature type="domain" description="Gram-positive cocci surface proteins LPxTG" evidence="7">
    <location>
        <begin position="80"/>
        <end position="112"/>
    </location>
</feature>
<feature type="non-terminal residue" evidence="8">
    <location>
        <position position="1"/>
    </location>
</feature>
<dbReference type="InterPro" id="IPR019931">
    <property type="entry name" value="LPXTG_anchor"/>
</dbReference>
<keyword evidence="9" id="KW-1185">Reference proteome</keyword>